<dbReference type="EMBL" id="CP000828">
    <property type="protein sequence ID" value="ABW26371.1"/>
    <property type="molecule type" value="Genomic_DNA"/>
</dbReference>
<dbReference type="RefSeq" id="WP_012161906.1">
    <property type="nucleotide sequence ID" value="NC_009925.1"/>
</dbReference>
<keyword evidence="2" id="KW-1185">Reference proteome</keyword>
<evidence type="ECO:0000313" key="1">
    <source>
        <dbReference type="EMBL" id="ABW26371.1"/>
    </source>
</evidence>
<organism evidence="1 2">
    <name type="scientific">Acaryochloris marina (strain MBIC 11017)</name>
    <dbReference type="NCBI Taxonomy" id="329726"/>
    <lineage>
        <taxon>Bacteria</taxon>
        <taxon>Bacillati</taxon>
        <taxon>Cyanobacteriota</taxon>
        <taxon>Cyanophyceae</taxon>
        <taxon>Acaryochloridales</taxon>
        <taxon>Acaryochloridaceae</taxon>
        <taxon>Acaryochloris</taxon>
    </lineage>
</organism>
<proteinExistence type="predicted"/>
<dbReference type="KEGG" id="amr:AM1_1337"/>
<protein>
    <submittedName>
        <fullName evidence="1">Uncharacterized protein</fullName>
    </submittedName>
</protein>
<dbReference type="Proteomes" id="UP000000268">
    <property type="component" value="Chromosome"/>
</dbReference>
<reference evidence="1 2" key="1">
    <citation type="journal article" date="2008" name="Proc. Natl. Acad. Sci. U.S.A.">
        <title>Niche adaptation and genome expansion in the chlorophyll d-producing cyanobacterium Acaryochloris marina.</title>
        <authorList>
            <person name="Swingley W.D."/>
            <person name="Chen M."/>
            <person name="Cheung P.C."/>
            <person name="Conrad A.L."/>
            <person name="Dejesa L.C."/>
            <person name="Hao J."/>
            <person name="Honchak B.M."/>
            <person name="Karbach L.E."/>
            <person name="Kurdoglu A."/>
            <person name="Lahiri S."/>
            <person name="Mastrian S.D."/>
            <person name="Miyashita H."/>
            <person name="Page L."/>
            <person name="Ramakrishna P."/>
            <person name="Satoh S."/>
            <person name="Sattley W.M."/>
            <person name="Shimada Y."/>
            <person name="Taylor H.L."/>
            <person name="Tomo T."/>
            <person name="Tsuchiya T."/>
            <person name="Wang Z.T."/>
            <person name="Raymond J."/>
            <person name="Mimuro M."/>
            <person name="Blankenship R.E."/>
            <person name="Touchman J.W."/>
        </authorList>
    </citation>
    <scope>NUCLEOTIDE SEQUENCE [LARGE SCALE GENOMIC DNA]</scope>
    <source>
        <strain evidence="2">MBIC 11017</strain>
    </source>
</reference>
<accession>B0C5D1</accession>
<gene>
    <name evidence="1" type="ordered locus">AM1_1337</name>
</gene>
<sequence length="93" mass="10524">MATGHPEWQVLVNALDQSDGYSYTLSYARAKLNIIEGDNQQRKWGLLFTAARKAIANNQTQEMLTQLRKDALGCSKKLMIGHTEWQQLIEGLC</sequence>
<dbReference type="HOGENOM" id="CLU_2393072_0_0_3"/>
<name>B0C5D1_ACAM1</name>
<evidence type="ECO:0000313" key="2">
    <source>
        <dbReference type="Proteomes" id="UP000000268"/>
    </source>
</evidence>
<dbReference type="AlphaFoldDB" id="B0C5D1"/>